<sequence>MSRRRATEVAAKEIQTYYSGLRSATPLARSSTGMQAGNAASARPKGRTWLAREVSLQQAVPDPSQFQSDSEPQGDEFEDAQSCQDSQNPEARSAVTEGRENHGSQLHSINVWCRPWRRTLNRPN</sequence>
<name>A0ABQ9Z8X3_9CRUS</name>
<evidence type="ECO:0000313" key="2">
    <source>
        <dbReference type="EMBL" id="KAK4009352.1"/>
    </source>
</evidence>
<comment type="caution">
    <text evidence="2">The sequence shown here is derived from an EMBL/GenBank/DDBJ whole genome shotgun (WGS) entry which is preliminary data.</text>
</comment>
<proteinExistence type="predicted"/>
<evidence type="ECO:0000313" key="3">
    <source>
        <dbReference type="Proteomes" id="UP001234178"/>
    </source>
</evidence>
<gene>
    <name evidence="2" type="ORF">OUZ56_018469</name>
</gene>
<dbReference type="Proteomes" id="UP001234178">
    <property type="component" value="Unassembled WGS sequence"/>
</dbReference>
<feature type="compositionally biased region" description="Polar residues" evidence="1">
    <location>
        <begin position="81"/>
        <end position="90"/>
    </location>
</feature>
<keyword evidence="3" id="KW-1185">Reference proteome</keyword>
<feature type="region of interest" description="Disordered" evidence="1">
    <location>
        <begin position="20"/>
        <end position="108"/>
    </location>
</feature>
<accession>A0ABQ9Z8X3</accession>
<dbReference type="EMBL" id="JAOYFB010000003">
    <property type="protein sequence ID" value="KAK4009352.1"/>
    <property type="molecule type" value="Genomic_DNA"/>
</dbReference>
<reference evidence="2 3" key="1">
    <citation type="journal article" date="2023" name="Nucleic Acids Res.">
        <title>The hologenome of Daphnia magna reveals possible DNA methylation and microbiome-mediated evolution of the host genome.</title>
        <authorList>
            <person name="Chaturvedi A."/>
            <person name="Li X."/>
            <person name="Dhandapani V."/>
            <person name="Marshall H."/>
            <person name="Kissane S."/>
            <person name="Cuenca-Cambronero M."/>
            <person name="Asole G."/>
            <person name="Calvet F."/>
            <person name="Ruiz-Romero M."/>
            <person name="Marangio P."/>
            <person name="Guigo R."/>
            <person name="Rago D."/>
            <person name="Mirbahai L."/>
            <person name="Eastwood N."/>
            <person name="Colbourne J.K."/>
            <person name="Zhou J."/>
            <person name="Mallon E."/>
            <person name="Orsini L."/>
        </authorList>
    </citation>
    <scope>NUCLEOTIDE SEQUENCE [LARGE SCALE GENOMIC DNA]</scope>
    <source>
        <strain evidence="2">LRV0_1</strain>
    </source>
</reference>
<organism evidence="2 3">
    <name type="scientific">Daphnia magna</name>
    <dbReference type="NCBI Taxonomy" id="35525"/>
    <lineage>
        <taxon>Eukaryota</taxon>
        <taxon>Metazoa</taxon>
        <taxon>Ecdysozoa</taxon>
        <taxon>Arthropoda</taxon>
        <taxon>Crustacea</taxon>
        <taxon>Branchiopoda</taxon>
        <taxon>Diplostraca</taxon>
        <taxon>Cladocera</taxon>
        <taxon>Anomopoda</taxon>
        <taxon>Daphniidae</taxon>
        <taxon>Daphnia</taxon>
    </lineage>
</organism>
<protein>
    <submittedName>
        <fullName evidence="2">Uncharacterized protein</fullName>
    </submittedName>
</protein>
<evidence type="ECO:0000256" key="1">
    <source>
        <dbReference type="SAM" id="MobiDB-lite"/>
    </source>
</evidence>